<dbReference type="PANTHER" id="PTHR46481:SF10">
    <property type="entry name" value="ZINC FINGER BED DOMAIN-CONTAINING PROTEIN 39"/>
    <property type="match status" value="1"/>
</dbReference>
<reference evidence="7 8" key="1">
    <citation type="submission" date="2024-02" db="EMBL/GenBank/DDBJ databases">
        <title>A draft genome for the cacao thread blight pathogen Marasmius crinis-equi.</title>
        <authorList>
            <person name="Cohen S.P."/>
            <person name="Baruah I.K."/>
            <person name="Amoako-Attah I."/>
            <person name="Bukari Y."/>
            <person name="Meinhardt L.W."/>
            <person name="Bailey B.A."/>
        </authorList>
    </citation>
    <scope>NUCLEOTIDE SEQUENCE [LARGE SCALE GENOMIC DNA]</scope>
    <source>
        <strain evidence="7 8">GH-76</strain>
    </source>
</reference>
<keyword evidence="3" id="KW-0863">Zinc-finger</keyword>
<name>A0ABR3FTS5_9AGAR</name>
<dbReference type="Proteomes" id="UP001465976">
    <property type="component" value="Unassembled WGS sequence"/>
</dbReference>
<evidence type="ECO:0000313" key="7">
    <source>
        <dbReference type="EMBL" id="KAL0578899.1"/>
    </source>
</evidence>
<keyword evidence="5" id="KW-0539">Nucleus</keyword>
<evidence type="ECO:0000256" key="4">
    <source>
        <dbReference type="ARBA" id="ARBA00022833"/>
    </source>
</evidence>
<dbReference type="SUPFAM" id="SSF53098">
    <property type="entry name" value="Ribonuclease H-like"/>
    <property type="match status" value="1"/>
</dbReference>
<comment type="caution">
    <text evidence="7">The sequence shown here is derived from an EMBL/GenBank/DDBJ whole genome shotgun (WGS) entry which is preliminary data.</text>
</comment>
<accession>A0ABR3FTS5</accession>
<evidence type="ECO:0000256" key="5">
    <source>
        <dbReference type="ARBA" id="ARBA00023242"/>
    </source>
</evidence>
<evidence type="ECO:0000256" key="2">
    <source>
        <dbReference type="ARBA" id="ARBA00022723"/>
    </source>
</evidence>
<comment type="subcellular location">
    <subcellularLocation>
        <location evidence="1">Nucleus</location>
    </subcellularLocation>
</comment>
<keyword evidence="8" id="KW-1185">Reference proteome</keyword>
<proteinExistence type="predicted"/>
<protein>
    <recommendedName>
        <fullName evidence="6">HAT C-terminal dimerisation domain-containing protein</fullName>
    </recommendedName>
</protein>
<evidence type="ECO:0000259" key="6">
    <source>
        <dbReference type="Pfam" id="PF05699"/>
    </source>
</evidence>
<evidence type="ECO:0000313" key="8">
    <source>
        <dbReference type="Proteomes" id="UP001465976"/>
    </source>
</evidence>
<feature type="domain" description="HAT C-terminal dimerisation" evidence="6">
    <location>
        <begin position="175"/>
        <end position="227"/>
    </location>
</feature>
<dbReference type="InterPro" id="IPR052035">
    <property type="entry name" value="ZnF_BED_domain_contain"/>
</dbReference>
<sequence>MERSLHHRKTLESYLSRHEELETLRLTEADWNSIGYAVKYLAPFMGALRRPEPIGEYPSDFSLLKLLRLQRDLGNWLRRGIPEAPHPSLANALDTCHKALFRYHSGSSPVYIWAFVFDPSIKVRGLITGGVLKEDLERIVRAWEELEQKIFQAYFPRSLLEVFAAREELYRYINLSLESPDCNPVIWWKARTSLFPLLAPFALNILSIPGSALAGEYTYSAHIRRATANGARALDTQSRGTPLYSDAV</sequence>
<gene>
    <name evidence="7" type="ORF">V5O48_003090</name>
</gene>
<dbReference type="InterPro" id="IPR008906">
    <property type="entry name" value="HATC_C_dom"/>
</dbReference>
<keyword evidence="4" id="KW-0862">Zinc</keyword>
<keyword evidence="2" id="KW-0479">Metal-binding</keyword>
<dbReference type="InterPro" id="IPR012337">
    <property type="entry name" value="RNaseH-like_sf"/>
</dbReference>
<dbReference type="EMBL" id="JBAHYK010000079">
    <property type="protein sequence ID" value="KAL0578899.1"/>
    <property type="molecule type" value="Genomic_DNA"/>
</dbReference>
<dbReference type="Pfam" id="PF05699">
    <property type="entry name" value="Dimer_Tnp_hAT"/>
    <property type="match status" value="1"/>
</dbReference>
<organism evidence="7 8">
    <name type="scientific">Marasmius crinis-equi</name>
    <dbReference type="NCBI Taxonomy" id="585013"/>
    <lineage>
        <taxon>Eukaryota</taxon>
        <taxon>Fungi</taxon>
        <taxon>Dikarya</taxon>
        <taxon>Basidiomycota</taxon>
        <taxon>Agaricomycotina</taxon>
        <taxon>Agaricomycetes</taxon>
        <taxon>Agaricomycetidae</taxon>
        <taxon>Agaricales</taxon>
        <taxon>Marasmiineae</taxon>
        <taxon>Marasmiaceae</taxon>
        <taxon>Marasmius</taxon>
    </lineage>
</organism>
<dbReference type="PANTHER" id="PTHR46481">
    <property type="entry name" value="ZINC FINGER BED DOMAIN-CONTAINING PROTEIN 4"/>
    <property type="match status" value="1"/>
</dbReference>
<evidence type="ECO:0000256" key="1">
    <source>
        <dbReference type="ARBA" id="ARBA00004123"/>
    </source>
</evidence>
<evidence type="ECO:0000256" key="3">
    <source>
        <dbReference type="ARBA" id="ARBA00022771"/>
    </source>
</evidence>